<keyword evidence="2" id="KW-1185">Reference proteome</keyword>
<proteinExistence type="predicted"/>
<accession>A0AAD3S4S5</accession>
<evidence type="ECO:0000313" key="1">
    <source>
        <dbReference type="EMBL" id="GMH04413.1"/>
    </source>
</evidence>
<gene>
    <name evidence="1" type="ORF">Nepgr_006252</name>
</gene>
<evidence type="ECO:0000313" key="2">
    <source>
        <dbReference type="Proteomes" id="UP001279734"/>
    </source>
</evidence>
<reference evidence="1" key="1">
    <citation type="submission" date="2023-05" db="EMBL/GenBank/DDBJ databases">
        <title>Nepenthes gracilis genome sequencing.</title>
        <authorList>
            <person name="Fukushima K."/>
        </authorList>
    </citation>
    <scope>NUCLEOTIDE SEQUENCE</scope>
    <source>
        <strain evidence="1">SING2019-196</strain>
    </source>
</reference>
<name>A0AAD3S4S5_NEPGR</name>
<dbReference type="Proteomes" id="UP001279734">
    <property type="component" value="Unassembled WGS sequence"/>
</dbReference>
<organism evidence="1 2">
    <name type="scientific">Nepenthes gracilis</name>
    <name type="common">Slender pitcher plant</name>
    <dbReference type="NCBI Taxonomy" id="150966"/>
    <lineage>
        <taxon>Eukaryota</taxon>
        <taxon>Viridiplantae</taxon>
        <taxon>Streptophyta</taxon>
        <taxon>Embryophyta</taxon>
        <taxon>Tracheophyta</taxon>
        <taxon>Spermatophyta</taxon>
        <taxon>Magnoliopsida</taxon>
        <taxon>eudicotyledons</taxon>
        <taxon>Gunneridae</taxon>
        <taxon>Pentapetalae</taxon>
        <taxon>Caryophyllales</taxon>
        <taxon>Nepenthaceae</taxon>
        <taxon>Nepenthes</taxon>
    </lineage>
</organism>
<protein>
    <submittedName>
        <fullName evidence="1">Uncharacterized protein</fullName>
    </submittedName>
</protein>
<sequence length="233" mass="26178">MSTQWKVEHNGKGFKFDDIVEYEGKICGITRFGKAYDIDYHSDDDGNGSPYAGRWWDEEAGLSAETRGAEARQDDRVYFFALDFSFSCPCQDFPGSCTSNCIHFIEKSFQNCSDLDDDLCAFDALDGLNLLKPSKLLLKGSICTRTTNIRKNVSIAKLIFCRALISLSEILGCCINQKCILGNRPEDDIKSVDCPPESLLEGMSNSKQVEEYIALFMEGFCLSEESNRQIWDA</sequence>
<comment type="caution">
    <text evidence="1">The sequence shown here is derived from an EMBL/GenBank/DDBJ whole genome shotgun (WGS) entry which is preliminary data.</text>
</comment>
<dbReference type="AlphaFoldDB" id="A0AAD3S4S5"/>
<dbReference type="EMBL" id="BSYO01000005">
    <property type="protein sequence ID" value="GMH04413.1"/>
    <property type="molecule type" value="Genomic_DNA"/>
</dbReference>